<dbReference type="GO" id="GO:0051539">
    <property type="term" value="F:4 iron, 4 sulfur cluster binding"/>
    <property type="evidence" value="ECO:0007669"/>
    <property type="project" value="UniProtKB-KW"/>
</dbReference>
<evidence type="ECO:0000256" key="6">
    <source>
        <dbReference type="SAM" id="MobiDB-lite"/>
    </source>
</evidence>
<keyword evidence="2" id="KW-0004">4Fe-4S</keyword>
<keyword evidence="5" id="KW-0411">Iron-sulfur</keyword>
<reference evidence="7" key="1">
    <citation type="journal article" date="2014" name="Front. Microbiol.">
        <title>High frequency of phylogenetically diverse reductive dehalogenase-homologous genes in deep subseafloor sedimentary metagenomes.</title>
        <authorList>
            <person name="Kawai M."/>
            <person name="Futagami T."/>
            <person name="Toyoda A."/>
            <person name="Takaki Y."/>
            <person name="Nishi S."/>
            <person name="Hori S."/>
            <person name="Arai W."/>
            <person name="Tsubouchi T."/>
            <person name="Morono Y."/>
            <person name="Uchiyama I."/>
            <person name="Ito T."/>
            <person name="Fujiyama A."/>
            <person name="Inagaki F."/>
            <person name="Takami H."/>
        </authorList>
    </citation>
    <scope>NUCLEOTIDE SEQUENCE</scope>
    <source>
        <strain evidence="7">Expedition CK06-06</strain>
    </source>
</reference>
<organism evidence="7">
    <name type="scientific">marine sediment metagenome</name>
    <dbReference type="NCBI Taxonomy" id="412755"/>
    <lineage>
        <taxon>unclassified sequences</taxon>
        <taxon>metagenomes</taxon>
        <taxon>ecological metagenomes</taxon>
    </lineage>
</organism>
<dbReference type="AlphaFoldDB" id="X1R8B5"/>
<name>X1R8B5_9ZZZZ</name>
<keyword evidence="3" id="KW-0479">Metal-binding</keyword>
<dbReference type="GO" id="GO:0019288">
    <property type="term" value="P:isopentenyl diphosphate biosynthetic process, methylerythritol 4-phosphate pathway"/>
    <property type="evidence" value="ECO:0007669"/>
    <property type="project" value="InterPro"/>
</dbReference>
<evidence type="ECO:0000256" key="4">
    <source>
        <dbReference type="ARBA" id="ARBA00023004"/>
    </source>
</evidence>
<keyword evidence="4" id="KW-0408">Iron</keyword>
<evidence type="ECO:0000256" key="2">
    <source>
        <dbReference type="ARBA" id="ARBA00022485"/>
    </source>
</evidence>
<dbReference type="GO" id="GO:0046872">
    <property type="term" value="F:metal ion binding"/>
    <property type="evidence" value="ECO:0007669"/>
    <property type="project" value="UniProtKB-KW"/>
</dbReference>
<evidence type="ECO:0000256" key="3">
    <source>
        <dbReference type="ARBA" id="ARBA00022723"/>
    </source>
</evidence>
<gene>
    <name evidence="7" type="ORF">S12H4_16216</name>
</gene>
<evidence type="ECO:0000313" key="7">
    <source>
        <dbReference type="EMBL" id="GAI76803.1"/>
    </source>
</evidence>
<evidence type="ECO:0000256" key="5">
    <source>
        <dbReference type="ARBA" id="ARBA00023014"/>
    </source>
</evidence>
<comment type="cofactor">
    <cofactor evidence="1">
        <name>[4Fe-4S] cluster</name>
        <dbReference type="ChEBI" id="CHEBI:49883"/>
    </cofactor>
</comment>
<dbReference type="Pfam" id="PF02401">
    <property type="entry name" value="LYTB"/>
    <property type="match status" value="1"/>
</dbReference>
<dbReference type="GO" id="GO:0050992">
    <property type="term" value="P:dimethylallyl diphosphate biosynthetic process"/>
    <property type="evidence" value="ECO:0007669"/>
    <property type="project" value="InterPro"/>
</dbReference>
<dbReference type="Gene3D" id="3.40.1010.20">
    <property type="entry name" value="4-hydroxy-3-methylbut-2-enyl diphosphate reductase, catalytic domain"/>
    <property type="match status" value="1"/>
</dbReference>
<comment type="caution">
    <text evidence="7">The sequence shown here is derived from an EMBL/GenBank/DDBJ whole genome shotgun (WGS) entry which is preliminary data.</text>
</comment>
<dbReference type="InterPro" id="IPR003451">
    <property type="entry name" value="LytB/IspH"/>
</dbReference>
<evidence type="ECO:0000256" key="1">
    <source>
        <dbReference type="ARBA" id="ARBA00001966"/>
    </source>
</evidence>
<feature type="compositionally biased region" description="Basic and acidic residues" evidence="6">
    <location>
        <begin position="1"/>
        <end position="27"/>
    </location>
</feature>
<proteinExistence type="predicted"/>
<sequence>MSDKNHRNDEEPEQPKFRIVDRRRIDADDIEPADSPEVEKTEPSVSEEDKAGSDVESPEVTKDIEPDQAAAGTEEPDEDAKEGSEELRGVDTYQIETPEELRKGYFIGRRRIGVTAGASTPDWLIEEVILEIRKYGFNVGAGDCGAVSVNLPGE</sequence>
<protein>
    <submittedName>
        <fullName evidence="7">Uncharacterized protein</fullName>
    </submittedName>
</protein>
<dbReference type="EMBL" id="BARW01007827">
    <property type="protein sequence ID" value="GAI76803.1"/>
    <property type="molecule type" value="Genomic_DNA"/>
</dbReference>
<accession>X1R8B5</accession>
<feature type="region of interest" description="Disordered" evidence="6">
    <location>
        <begin position="1"/>
        <end position="95"/>
    </location>
</feature>
<feature type="compositionally biased region" description="Basic and acidic residues" evidence="6">
    <location>
        <begin position="37"/>
        <end position="65"/>
    </location>
</feature>
<dbReference type="GO" id="GO:0051745">
    <property type="term" value="F:4-hydroxy-3-methylbut-2-enyl diphosphate reductase activity"/>
    <property type="evidence" value="ECO:0007669"/>
    <property type="project" value="InterPro"/>
</dbReference>